<dbReference type="EMBL" id="KV454211">
    <property type="protein sequence ID" value="ODQ59116.1"/>
    <property type="molecule type" value="Genomic_DNA"/>
</dbReference>
<dbReference type="RefSeq" id="XP_019038323.1">
    <property type="nucleotide sequence ID" value="XM_019184927.1"/>
</dbReference>
<feature type="compositionally biased region" description="Polar residues" evidence="1">
    <location>
        <begin position="1"/>
        <end position="17"/>
    </location>
</feature>
<dbReference type="OrthoDB" id="5378975at2759"/>
<feature type="compositionally biased region" description="Acidic residues" evidence="1">
    <location>
        <begin position="51"/>
        <end position="77"/>
    </location>
</feature>
<dbReference type="Pfam" id="PF17104">
    <property type="entry name" value="YBL010C_LAA2"/>
    <property type="match status" value="2"/>
</dbReference>
<feature type="compositionally biased region" description="Acidic residues" evidence="1">
    <location>
        <begin position="33"/>
        <end position="43"/>
    </location>
</feature>
<dbReference type="GeneID" id="30202173"/>
<proteinExistence type="predicted"/>
<accession>A0A1E3P0V7</accession>
<evidence type="ECO:0000256" key="1">
    <source>
        <dbReference type="SAM" id="MobiDB-lite"/>
    </source>
</evidence>
<feature type="region of interest" description="Disordered" evidence="1">
    <location>
        <begin position="1"/>
        <end position="107"/>
    </location>
</feature>
<evidence type="ECO:0000313" key="2">
    <source>
        <dbReference type="EMBL" id="ODQ59116.1"/>
    </source>
</evidence>
<feature type="region of interest" description="Disordered" evidence="1">
    <location>
        <begin position="309"/>
        <end position="332"/>
    </location>
</feature>
<dbReference type="PANTHER" id="PTHR38698">
    <property type="entry name" value="EXPRESSED PROTEIN"/>
    <property type="match status" value="1"/>
</dbReference>
<evidence type="ECO:0000313" key="3">
    <source>
        <dbReference type="Proteomes" id="UP000094112"/>
    </source>
</evidence>
<sequence>MSQEDLSSSVKELSIQESPAVETVEENYKVEDVMDTNQEELQTDENTAPEVEVEVVEEDENKENGEGEEEDDDDDDFGAFSDASFDEFESRPEPQEVPSTTTETNSTTYTQLPQSLFNSPSDLQETLNNLLSQSFPVTLPPSSVPQNTDVLNERSKLLLERLTALPYLKPHNWKKSSLRRQLLITLGIPDTESVVTRRKNLDDGMQYKIVSFENLGMSEQDAEKFKVKNDEIIENLERSMKDDHVLQSLNDDDLDGVIKDYESKIEEISKLLAVWEYEEKKLENDNSTFEGVVENLVGHTQRLRREETLKSLKKEAQKSKGIGSMFKKKSKK</sequence>
<reference evidence="2 3" key="1">
    <citation type="journal article" date="2016" name="Proc. Natl. Acad. Sci. U.S.A.">
        <title>Comparative genomics of biotechnologically important yeasts.</title>
        <authorList>
            <person name="Riley R."/>
            <person name="Haridas S."/>
            <person name="Wolfe K.H."/>
            <person name="Lopes M.R."/>
            <person name="Hittinger C.T."/>
            <person name="Goeker M."/>
            <person name="Salamov A.A."/>
            <person name="Wisecaver J.H."/>
            <person name="Long T.M."/>
            <person name="Calvey C.H."/>
            <person name="Aerts A.L."/>
            <person name="Barry K.W."/>
            <person name="Choi C."/>
            <person name="Clum A."/>
            <person name="Coughlan A.Y."/>
            <person name="Deshpande S."/>
            <person name="Douglass A.P."/>
            <person name="Hanson S.J."/>
            <person name="Klenk H.-P."/>
            <person name="LaButti K.M."/>
            <person name="Lapidus A."/>
            <person name="Lindquist E.A."/>
            <person name="Lipzen A.M."/>
            <person name="Meier-Kolthoff J.P."/>
            <person name="Ohm R.A."/>
            <person name="Otillar R.P."/>
            <person name="Pangilinan J.L."/>
            <person name="Peng Y."/>
            <person name="Rokas A."/>
            <person name="Rosa C.A."/>
            <person name="Scheuner C."/>
            <person name="Sibirny A.A."/>
            <person name="Slot J.C."/>
            <person name="Stielow J.B."/>
            <person name="Sun H."/>
            <person name="Kurtzman C.P."/>
            <person name="Blackwell M."/>
            <person name="Grigoriev I.V."/>
            <person name="Jeffries T.W."/>
        </authorList>
    </citation>
    <scope>NUCLEOTIDE SEQUENCE [LARGE SCALE GENOMIC DNA]</scope>
    <source>
        <strain evidence="3">ATCC 58044 / CBS 1984 / NCYC 433 / NRRL Y-366-8</strain>
    </source>
</reference>
<feature type="compositionally biased region" description="Basic and acidic residues" evidence="1">
    <location>
        <begin position="309"/>
        <end position="318"/>
    </location>
</feature>
<keyword evidence="3" id="KW-1185">Reference proteome</keyword>
<name>A0A1E3P0V7_WICAA</name>
<dbReference type="InterPro" id="IPR031355">
    <property type="entry name" value="YBL010C/LAA2-like"/>
</dbReference>
<dbReference type="Proteomes" id="UP000094112">
    <property type="component" value="Unassembled WGS sequence"/>
</dbReference>
<protein>
    <submittedName>
        <fullName evidence="2">Uncharacterized protein</fullName>
    </submittedName>
</protein>
<organism evidence="2 3">
    <name type="scientific">Wickerhamomyces anomalus (strain ATCC 58044 / CBS 1984 / NCYC 433 / NRRL Y-366-8)</name>
    <name type="common">Yeast</name>
    <name type="synonym">Hansenula anomala</name>
    <dbReference type="NCBI Taxonomy" id="683960"/>
    <lineage>
        <taxon>Eukaryota</taxon>
        <taxon>Fungi</taxon>
        <taxon>Dikarya</taxon>
        <taxon>Ascomycota</taxon>
        <taxon>Saccharomycotina</taxon>
        <taxon>Saccharomycetes</taxon>
        <taxon>Phaffomycetales</taxon>
        <taxon>Wickerhamomycetaceae</taxon>
        <taxon>Wickerhamomyces</taxon>
    </lineage>
</organism>
<dbReference type="STRING" id="683960.A0A1E3P0V7"/>
<dbReference type="PANTHER" id="PTHR38698:SF1">
    <property type="entry name" value="FUNGAL PROTEIN"/>
    <property type="match status" value="1"/>
</dbReference>
<dbReference type="AlphaFoldDB" id="A0A1E3P0V7"/>
<gene>
    <name evidence="2" type="ORF">WICANDRAFT_79647</name>
</gene>